<keyword evidence="4" id="KW-0472">Membrane</keyword>
<dbReference type="EMBL" id="FQWH01000002">
    <property type="protein sequence ID" value="SHG30335.1"/>
    <property type="molecule type" value="Genomic_DNA"/>
</dbReference>
<dbReference type="Pfam" id="PF07980">
    <property type="entry name" value="SusD_RagB"/>
    <property type="match status" value="1"/>
</dbReference>
<dbReference type="InterPro" id="IPR011990">
    <property type="entry name" value="TPR-like_helical_dom_sf"/>
</dbReference>
<name>A0A1M5IQ07_FLAJO</name>
<dbReference type="GO" id="GO:0009279">
    <property type="term" value="C:cell outer membrane"/>
    <property type="evidence" value="ECO:0007669"/>
    <property type="project" value="UniProtKB-SubCell"/>
</dbReference>
<dbReference type="RefSeq" id="WP_073408491.1">
    <property type="nucleotide sequence ID" value="NZ_FQWH01000002.1"/>
</dbReference>
<dbReference type="CDD" id="cd08977">
    <property type="entry name" value="SusD"/>
    <property type="match status" value="1"/>
</dbReference>
<evidence type="ECO:0000256" key="4">
    <source>
        <dbReference type="ARBA" id="ARBA00023136"/>
    </source>
</evidence>
<evidence type="ECO:0000259" key="7">
    <source>
        <dbReference type="Pfam" id="PF14322"/>
    </source>
</evidence>
<protein>
    <submittedName>
        <fullName evidence="8">SusD family protein</fullName>
    </submittedName>
</protein>
<evidence type="ECO:0000256" key="2">
    <source>
        <dbReference type="ARBA" id="ARBA00006275"/>
    </source>
</evidence>
<sequence>MKKISKYILLFVAAIAVTSCDDYLDVQPMGKVIPETLQDYRGLLTSGYVTYPDHKSLTAVRTDELILESDRENDIPLYQDIYTWKDAGTDYRAVSFPYANLYTVIFYTNVIINDAKGKLTDSPEKNQLIGEAYALRAMAYFDLINLFGKPYNAATAGSDKGVPLALKVDLEQNYPAASVETIYNQIISDTKEAESLLTLDKQPKGLNYRFSKAALYSLEGRIYLYMQQWQKSQDAVNKALAINNALIDLKATPVLATQYDLKESILALEINYANNIQVLSFASDDLIAAYNKTTDLRFPIYFSADGSNFIIEKGVNDQQKCSFRTSELYLIKAETSLKLDNLADAKSIVLTFIKNRYTASGFTQLESEIAAMNAADLTTFILAERQREFAVEGQRWYDLRRTTQKQIIHTFGGQEYILKQNDPRYTIPFPANARLNNPNL</sequence>
<evidence type="ECO:0000256" key="5">
    <source>
        <dbReference type="ARBA" id="ARBA00023237"/>
    </source>
</evidence>
<dbReference type="AlphaFoldDB" id="A0A1M5IQ07"/>
<evidence type="ECO:0000256" key="3">
    <source>
        <dbReference type="ARBA" id="ARBA00022729"/>
    </source>
</evidence>
<dbReference type="PROSITE" id="PS51257">
    <property type="entry name" value="PROKAR_LIPOPROTEIN"/>
    <property type="match status" value="1"/>
</dbReference>
<dbReference type="Gene3D" id="1.25.40.390">
    <property type="match status" value="1"/>
</dbReference>
<dbReference type="InterPro" id="IPR033985">
    <property type="entry name" value="SusD-like_N"/>
</dbReference>
<keyword evidence="5" id="KW-0998">Cell outer membrane</keyword>
<comment type="subcellular location">
    <subcellularLocation>
        <location evidence="1">Cell outer membrane</location>
    </subcellularLocation>
</comment>
<proteinExistence type="inferred from homology"/>
<gene>
    <name evidence="8" type="ORF">SAMN05444388_102202</name>
</gene>
<accession>A0A1M5IQ07</accession>
<evidence type="ECO:0000256" key="1">
    <source>
        <dbReference type="ARBA" id="ARBA00004442"/>
    </source>
</evidence>
<evidence type="ECO:0000313" key="9">
    <source>
        <dbReference type="Proteomes" id="UP000184112"/>
    </source>
</evidence>
<comment type="similarity">
    <text evidence="2">Belongs to the SusD family.</text>
</comment>
<feature type="domain" description="RagB/SusD" evidence="6">
    <location>
        <begin position="275"/>
        <end position="424"/>
    </location>
</feature>
<dbReference type="InterPro" id="IPR012944">
    <property type="entry name" value="SusD_RagB_dom"/>
</dbReference>
<evidence type="ECO:0000313" key="8">
    <source>
        <dbReference type="EMBL" id="SHG30335.1"/>
    </source>
</evidence>
<reference evidence="8 9" key="1">
    <citation type="submission" date="2016-11" db="EMBL/GenBank/DDBJ databases">
        <authorList>
            <person name="Jaros S."/>
            <person name="Januszkiewicz K."/>
            <person name="Wedrychowicz H."/>
        </authorList>
    </citation>
    <scope>NUCLEOTIDE SEQUENCE [LARGE SCALE GENOMIC DNA]</scope>
    <source>
        <strain evidence="8 9">DSM 6792</strain>
    </source>
</reference>
<dbReference type="SUPFAM" id="SSF48452">
    <property type="entry name" value="TPR-like"/>
    <property type="match status" value="1"/>
</dbReference>
<dbReference type="Pfam" id="PF14322">
    <property type="entry name" value="SusD-like_3"/>
    <property type="match status" value="1"/>
</dbReference>
<dbReference type="Proteomes" id="UP000184112">
    <property type="component" value="Unassembled WGS sequence"/>
</dbReference>
<feature type="domain" description="SusD-like N-terminal" evidence="7">
    <location>
        <begin position="22"/>
        <end position="224"/>
    </location>
</feature>
<evidence type="ECO:0000259" key="6">
    <source>
        <dbReference type="Pfam" id="PF07980"/>
    </source>
</evidence>
<keyword evidence="3" id="KW-0732">Signal</keyword>
<organism evidence="8 9">
    <name type="scientific">Flavobacterium johnsoniae</name>
    <name type="common">Cytophaga johnsonae</name>
    <dbReference type="NCBI Taxonomy" id="986"/>
    <lineage>
        <taxon>Bacteria</taxon>
        <taxon>Pseudomonadati</taxon>
        <taxon>Bacteroidota</taxon>
        <taxon>Flavobacteriia</taxon>
        <taxon>Flavobacteriales</taxon>
        <taxon>Flavobacteriaceae</taxon>
        <taxon>Flavobacterium</taxon>
    </lineage>
</organism>